<dbReference type="GO" id="GO:0000976">
    <property type="term" value="F:transcription cis-regulatory region binding"/>
    <property type="evidence" value="ECO:0007669"/>
    <property type="project" value="TreeGrafter"/>
</dbReference>
<evidence type="ECO:0000259" key="4">
    <source>
        <dbReference type="PROSITE" id="PS50932"/>
    </source>
</evidence>
<dbReference type="AlphaFoldDB" id="A0A1I1BUW5"/>
<dbReference type="PANTHER" id="PTHR30146:SF109">
    <property type="entry name" value="HTH-TYPE TRANSCRIPTIONAL REGULATOR GALS"/>
    <property type="match status" value="1"/>
</dbReference>
<dbReference type="InterPro" id="IPR028082">
    <property type="entry name" value="Peripla_BP_I"/>
</dbReference>
<dbReference type="Gene3D" id="1.10.260.40">
    <property type="entry name" value="lambda repressor-like DNA-binding domains"/>
    <property type="match status" value="1"/>
</dbReference>
<reference evidence="5 6" key="1">
    <citation type="submission" date="2016-10" db="EMBL/GenBank/DDBJ databases">
        <authorList>
            <person name="de Groot N.N."/>
        </authorList>
    </citation>
    <scope>NUCLEOTIDE SEQUENCE [LARGE SCALE GENOMIC DNA]</scope>
    <source>
        <strain evidence="5 6">DSM 23399</strain>
    </source>
</reference>
<keyword evidence="1" id="KW-0805">Transcription regulation</keyword>
<dbReference type="InterPro" id="IPR000843">
    <property type="entry name" value="HTH_LacI"/>
</dbReference>
<dbReference type="Pfam" id="PF13377">
    <property type="entry name" value="Peripla_BP_3"/>
    <property type="match status" value="1"/>
</dbReference>
<dbReference type="CDD" id="cd06267">
    <property type="entry name" value="PBP1_LacI_sugar_binding-like"/>
    <property type="match status" value="1"/>
</dbReference>
<dbReference type="InterPro" id="IPR046335">
    <property type="entry name" value="LacI/GalR-like_sensor"/>
</dbReference>
<dbReference type="SUPFAM" id="SSF53822">
    <property type="entry name" value="Periplasmic binding protein-like I"/>
    <property type="match status" value="1"/>
</dbReference>
<evidence type="ECO:0000256" key="3">
    <source>
        <dbReference type="ARBA" id="ARBA00023163"/>
    </source>
</evidence>
<dbReference type="EMBL" id="FOKK01000017">
    <property type="protein sequence ID" value="SFB53486.1"/>
    <property type="molecule type" value="Genomic_DNA"/>
</dbReference>
<accession>A0A1I1BUW5</accession>
<feature type="domain" description="HTH lacI-type" evidence="4">
    <location>
        <begin position="15"/>
        <end position="69"/>
    </location>
</feature>
<dbReference type="Pfam" id="PF00356">
    <property type="entry name" value="LacI"/>
    <property type="match status" value="1"/>
</dbReference>
<dbReference type="GO" id="GO:0003700">
    <property type="term" value="F:DNA-binding transcription factor activity"/>
    <property type="evidence" value="ECO:0007669"/>
    <property type="project" value="TreeGrafter"/>
</dbReference>
<protein>
    <submittedName>
        <fullName evidence="5">Transcriptional regulator, LacI family</fullName>
    </submittedName>
</protein>
<proteinExistence type="predicted"/>
<sequence length="356" mass="40268">MHRCAYYITPMGKYVTITEIAKQLNLSHSTVSRALSNHVRISEKTRALVQNLADELGYQANSTAHHLSKGKSQIIAVIVPQLSLHFFSKVVEGIQKILKETDYSLLLFSTDESIEEEIKATQTCLKHRVDGVLVAISRETKTFDHFKQLLKHEVPIVFFDRVANFLPVPKVITNDYQASFNATAHLLKTGCKYIAHITGSINLNNSNNRLYGYLDALNSHEIKVRESMVHYYEFELSSIDKFLKKTLIKYPKLDGLFVFNDYVAHYAVNVLHKMGKRVPDDISVIGFSDEPVATYMSPKLSTVQQVAAKMGELTAQKIISILNKNEPMVSEKIIINPELILRETTKNELASPESIQ</sequence>
<gene>
    <name evidence="5" type="ORF">SAMN04489723_11759</name>
</gene>
<dbReference type="InterPro" id="IPR010982">
    <property type="entry name" value="Lambda_DNA-bd_dom_sf"/>
</dbReference>
<evidence type="ECO:0000256" key="1">
    <source>
        <dbReference type="ARBA" id="ARBA00023015"/>
    </source>
</evidence>
<dbReference type="CDD" id="cd01392">
    <property type="entry name" value="HTH_LacI"/>
    <property type="match status" value="1"/>
</dbReference>
<dbReference type="Proteomes" id="UP000198790">
    <property type="component" value="Unassembled WGS sequence"/>
</dbReference>
<keyword evidence="2" id="KW-0238">DNA-binding</keyword>
<organism evidence="5 6">
    <name type="scientific">Algoriphagus aquimarinus</name>
    <dbReference type="NCBI Taxonomy" id="237018"/>
    <lineage>
        <taxon>Bacteria</taxon>
        <taxon>Pseudomonadati</taxon>
        <taxon>Bacteroidota</taxon>
        <taxon>Cytophagia</taxon>
        <taxon>Cytophagales</taxon>
        <taxon>Cyclobacteriaceae</taxon>
        <taxon>Algoriphagus</taxon>
    </lineage>
</organism>
<keyword evidence="3" id="KW-0804">Transcription</keyword>
<dbReference type="PROSITE" id="PS50932">
    <property type="entry name" value="HTH_LACI_2"/>
    <property type="match status" value="1"/>
</dbReference>
<evidence type="ECO:0000313" key="6">
    <source>
        <dbReference type="Proteomes" id="UP000198790"/>
    </source>
</evidence>
<evidence type="ECO:0000256" key="2">
    <source>
        <dbReference type="ARBA" id="ARBA00023125"/>
    </source>
</evidence>
<name>A0A1I1BUW5_9BACT</name>
<dbReference type="PANTHER" id="PTHR30146">
    <property type="entry name" value="LACI-RELATED TRANSCRIPTIONAL REPRESSOR"/>
    <property type="match status" value="1"/>
</dbReference>
<evidence type="ECO:0000313" key="5">
    <source>
        <dbReference type="EMBL" id="SFB53486.1"/>
    </source>
</evidence>
<dbReference type="STRING" id="237018.SAMN04489723_11759"/>
<dbReference type="SMART" id="SM00354">
    <property type="entry name" value="HTH_LACI"/>
    <property type="match status" value="1"/>
</dbReference>
<dbReference type="SUPFAM" id="SSF47413">
    <property type="entry name" value="lambda repressor-like DNA-binding domains"/>
    <property type="match status" value="1"/>
</dbReference>
<dbReference type="Gene3D" id="3.40.50.2300">
    <property type="match status" value="2"/>
</dbReference>
<keyword evidence="6" id="KW-1185">Reference proteome</keyword>